<organism evidence="2 3">
    <name type="scientific">Aspergillus udagawae</name>
    <dbReference type="NCBI Taxonomy" id="91492"/>
    <lineage>
        <taxon>Eukaryota</taxon>
        <taxon>Fungi</taxon>
        <taxon>Dikarya</taxon>
        <taxon>Ascomycota</taxon>
        <taxon>Pezizomycotina</taxon>
        <taxon>Eurotiomycetes</taxon>
        <taxon>Eurotiomycetidae</taxon>
        <taxon>Eurotiales</taxon>
        <taxon>Aspergillaceae</taxon>
        <taxon>Aspergillus</taxon>
        <taxon>Aspergillus subgen. Fumigati</taxon>
    </lineage>
</organism>
<accession>A0A8H3XN51</accession>
<gene>
    <name evidence="2" type="ORF">IFM46972_10093</name>
</gene>
<protein>
    <submittedName>
        <fullName evidence="2">Uncharacterized protein</fullName>
    </submittedName>
</protein>
<feature type="region of interest" description="Disordered" evidence="1">
    <location>
        <begin position="1"/>
        <end position="45"/>
    </location>
</feature>
<name>A0A8H3XN51_9EURO</name>
<evidence type="ECO:0000313" key="2">
    <source>
        <dbReference type="EMBL" id="GFF54724.1"/>
    </source>
</evidence>
<evidence type="ECO:0000313" key="3">
    <source>
        <dbReference type="Proteomes" id="UP000465221"/>
    </source>
</evidence>
<evidence type="ECO:0000256" key="1">
    <source>
        <dbReference type="SAM" id="MobiDB-lite"/>
    </source>
</evidence>
<sequence length="91" mass="10000">MQENGMEDSDMNRHGKPNLGQTLMEAKSGLNKQHTSCPSANSMVVPPKVQGEATYSRPPVPIGMGYCQTTVESCGRIAVGRHQRTTQRHDF</sequence>
<comment type="caution">
    <text evidence="2">The sequence shown here is derived from an EMBL/GenBank/DDBJ whole genome shotgun (WGS) entry which is preliminary data.</text>
</comment>
<reference evidence="2 3" key="1">
    <citation type="submission" date="2020-01" db="EMBL/GenBank/DDBJ databases">
        <title>Draft genome sequence of Aspergillus udagawae IFM 46972.</title>
        <authorList>
            <person name="Takahashi H."/>
            <person name="Yaguchi T."/>
        </authorList>
    </citation>
    <scope>NUCLEOTIDE SEQUENCE [LARGE SCALE GENOMIC DNA]</scope>
    <source>
        <strain evidence="2 3">IFM 46972</strain>
    </source>
</reference>
<dbReference type="Proteomes" id="UP000465221">
    <property type="component" value="Unassembled WGS sequence"/>
</dbReference>
<feature type="compositionally biased region" description="Polar residues" evidence="1">
    <location>
        <begin position="30"/>
        <end position="42"/>
    </location>
</feature>
<dbReference type="AlphaFoldDB" id="A0A8H3XN51"/>
<proteinExistence type="predicted"/>
<dbReference type="EMBL" id="BLKC01000116">
    <property type="protein sequence ID" value="GFF54724.1"/>
    <property type="molecule type" value="Genomic_DNA"/>
</dbReference>